<keyword evidence="5 11" id="KW-0028">Amino-acid biosynthesis</keyword>
<dbReference type="GO" id="GO:0032259">
    <property type="term" value="P:methylation"/>
    <property type="evidence" value="ECO:0007669"/>
    <property type="project" value="UniProtKB-KW"/>
</dbReference>
<comment type="catalytic activity">
    <reaction evidence="11">
        <text>5-methyltetrahydropteroyltri-L-glutamate + L-homocysteine = tetrahydropteroyltri-L-glutamate + L-methionine</text>
        <dbReference type="Rhea" id="RHEA:21196"/>
        <dbReference type="ChEBI" id="CHEBI:57844"/>
        <dbReference type="ChEBI" id="CHEBI:58140"/>
        <dbReference type="ChEBI" id="CHEBI:58199"/>
        <dbReference type="ChEBI" id="CHEBI:58207"/>
        <dbReference type="EC" id="2.1.1.14"/>
    </reaction>
</comment>
<feature type="binding site" evidence="11 12">
    <location>
        <position position="489"/>
    </location>
    <ligand>
        <name>L-methionine</name>
        <dbReference type="ChEBI" id="CHEBI:57844"/>
    </ligand>
</feature>
<dbReference type="InterPro" id="IPR038071">
    <property type="entry name" value="UROD/MetE-like_sf"/>
</dbReference>
<dbReference type="GO" id="GO:0003871">
    <property type="term" value="F:5-methyltetrahydropteroyltriglutamate-homocysteine S-methyltransferase activity"/>
    <property type="evidence" value="ECO:0007669"/>
    <property type="project" value="UniProtKB-UniRule"/>
</dbReference>
<feature type="binding site" evidence="11">
    <location>
        <position position="610"/>
    </location>
    <ligand>
        <name>5-methyltetrahydropteroyltri-L-glutamate</name>
        <dbReference type="ChEBI" id="CHEBI:58207"/>
    </ligand>
</feature>
<keyword evidence="4 11" id="KW-0489">Methyltransferase</keyword>
<evidence type="ECO:0000256" key="2">
    <source>
        <dbReference type="ARBA" id="ARBA00004681"/>
    </source>
</evidence>
<accession>A0AAW5E2H6</accession>
<feature type="binding site" evidence="13">
    <location>
        <position position="670"/>
    </location>
    <ligand>
        <name>Zn(2+)</name>
        <dbReference type="ChEBI" id="CHEBI:29105"/>
        <label>1</label>
        <note>catalytic</note>
    </ligand>
</feature>
<evidence type="ECO:0000256" key="14">
    <source>
        <dbReference type="PIRSR" id="PIRSR000382-3"/>
    </source>
</evidence>
<feature type="binding site" evidence="13">
    <location>
        <position position="646"/>
    </location>
    <ligand>
        <name>Zn(2+)</name>
        <dbReference type="ChEBI" id="CHEBI:29105"/>
        <label>1</label>
        <note>catalytic</note>
    </ligand>
</feature>
<evidence type="ECO:0000256" key="11">
    <source>
        <dbReference type="HAMAP-Rule" id="MF_00172"/>
    </source>
</evidence>
<evidence type="ECO:0000256" key="1">
    <source>
        <dbReference type="ARBA" id="ARBA00002777"/>
    </source>
</evidence>
<dbReference type="EC" id="2.1.1.14" evidence="11"/>
<dbReference type="AlphaFoldDB" id="A0AAW5E2H6"/>
<evidence type="ECO:0000256" key="9">
    <source>
        <dbReference type="ARBA" id="ARBA00022833"/>
    </source>
</evidence>
<reference evidence="17" key="1">
    <citation type="submission" date="2022-02" db="EMBL/GenBank/DDBJ databases">
        <title>Fredinandcohnia quinoae sp. nov. isolated from Chenopodium quinoa seeds.</title>
        <authorList>
            <person name="Saati-Santamaria Z."/>
            <person name="Flores-Felix J.D."/>
            <person name="Igual J.M."/>
            <person name="Velazquez E."/>
            <person name="Garcia-Fraile P."/>
            <person name="Martinez-Molina E."/>
        </authorList>
    </citation>
    <scope>NUCLEOTIDE SEQUENCE</scope>
    <source>
        <strain evidence="17">SECRCQ15</strain>
    </source>
</reference>
<feature type="domain" description="Cobalamin-independent methionine synthase MetE N-terminal" evidence="16">
    <location>
        <begin position="5"/>
        <end position="311"/>
    </location>
</feature>
<feature type="binding site" evidence="11">
    <location>
        <position position="648"/>
    </location>
    <ligand>
        <name>Zn(2+)</name>
        <dbReference type="ChEBI" id="CHEBI:29105"/>
        <note>catalytic</note>
    </ligand>
</feature>
<dbReference type="NCBIfam" id="NF003556">
    <property type="entry name" value="PRK05222.1"/>
    <property type="match status" value="1"/>
</dbReference>
<feature type="binding site" evidence="11 12">
    <location>
        <position position="566"/>
    </location>
    <ligand>
        <name>5-methyltetrahydropteroyltri-L-glutamate</name>
        <dbReference type="ChEBI" id="CHEBI:58207"/>
    </ligand>
</feature>
<dbReference type="GO" id="GO:0009086">
    <property type="term" value="P:methionine biosynthetic process"/>
    <property type="evidence" value="ECO:0007669"/>
    <property type="project" value="UniProtKB-UniRule"/>
</dbReference>
<dbReference type="GO" id="GO:0008270">
    <property type="term" value="F:zinc ion binding"/>
    <property type="evidence" value="ECO:0007669"/>
    <property type="project" value="InterPro"/>
</dbReference>
<feature type="domain" description="Cobalamin-independent methionine synthase MetE C-terminal/archaeal" evidence="15">
    <location>
        <begin position="432"/>
        <end position="753"/>
    </location>
</feature>
<evidence type="ECO:0000256" key="6">
    <source>
        <dbReference type="ARBA" id="ARBA00022679"/>
    </source>
</evidence>
<dbReference type="CDD" id="cd03312">
    <property type="entry name" value="CIMS_N_terminal_like"/>
    <property type="match status" value="1"/>
</dbReference>
<evidence type="ECO:0000256" key="10">
    <source>
        <dbReference type="ARBA" id="ARBA00023167"/>
    </source>
</evidence>
<evidence type="ECO:0000259" key="15">
    <source>
        <dbReference type="Pfam" id="PF01717"/>
    </source>
</evidence>
<evidence type="ECO:0000259" key="16">
    <source>
        <dbReference type="Pfam" id="PF08267"/>
    </source>
</evidence>
<feature type="binding site" evidence="11">
    <location>
        <position position="489"/>
    </location>
    <ligand>
        <name>L-homocysteine</name>
        <dbReference type="ChEBI" id="CHEBI:58199"/>
    </ligand>
</feature>
<feature type="binding site" evidence="11">
    <location>
        <position position="731"/>
    </location>
    <ligand>
        <name>Zn(2+)</name>
        <dbReference type="ChEBI" id="CHEBI:29105"/>
        <note>catalytic</note>
    </ligand>
</feature>
<evidence type="ECO:0000256" key="8">
    <source>
        <dbReference type="ARBA" id="ARBA00022737"/>
    </source>
</evidence>
<keyword evidence="6 11" id="KW-0808">Transferase</keyword>
<keyword evidence="7 11" id="KW-0479">Metal-binding</keyword>
<name>A0AAW5E2H6_9BACI</name>
<evidence type="ECO:0000313" key="17">
    <source>
        <dbReference type="EMBL" id="MCH1624186.1"/>
    </source>
</evidence>
<feature type="binding site" evidence="11 12">
    <location>
        <position position="604"/>
    </location>
    <ligand>
        <name>L-homocysteine</name>
        <dbReference type="ChEBI" id="CHEBI:58199"/>
    </ligand>
</feature>
<proteinExistence type="inferred from homology"/>
<evidence type="ECO:0000256" key="13">
    <source>
        <dbReference type="PIRSR" id="PIRSR000382-2"/>
    </source>
</evidence>
<comment type="similarity">
    <text evidence="3 11">Belongs to the vitamin-B12 independent methionine synthase family.</text>
</comment>
<comment type="cofactor">
    <cofactor evidence="11">
        <name>Zn(2+)</name>
        <dbReference type="ChEBI" id="CHEBI:29105"/>
    </cofactor>
    <text evidence="11">Binds 1 zinc ion per subunit.</text>
</comment>
<feature type="binding site" evidence="11">
    <location>
        <position position="113"/>
    </location>
    <ligand>
        <name>5-methyltetrahydropteroyltri-L-glutamate</name>
        <dbReference type="ChEBI" id="CHEBI:58207"/>
    </ligand>
</feature>
<feature type="binding site" evidence="11">
    <location>
        <position position="670"/>
    </location>
    <ligand>
        <name>Zn(2+)</name>
        <dbReference type="ChEBI" id="CHEBI:29105"/>
        <note>catalytic</note>
    </ligand>
</feature>
<dbReference type="Pfam" id="PF01717">
    <property type="entry name" value="Meth_synt_2"/>
    <property type="match status" value="1"/>
</dbReference>
<comment type="caution">
    <text evidence="17">The sequence shown here is derived from an EMBL/GenBank/DDBJ whole genome shotgun (WGS) entry which is preliminary data.</text>
</comment>
<dbReference type="PANTHER" id="PTHR30519">
    <property type="entry name" value="5-METHYLTETRAHYDROPTEROYLTRIGLUTAMATE--HOMOCYSTEINE METHYLTRANSFERASE"/>
    <property type="match status" value="1"/>
</dbReference>
<feature type="active site" description="Proton donor" evidence="11 14">
    <location>
        <position position="699"/>
    </location>
</feature>
<feature type="binding site" evidence="11">
    <location>
        <position position="646"/>
    </location>
    <ligand>
        <name>Zn(2+)</name>
        <dbReference type="ChEBI" id="CHEBI:29105"/>
        <note>catalytic</note>
    </ligand>
</feature>
<dbReference type="PIRSF" id="PIRSF000382">
    <property type="entry name" value="MeTrfase_B12_ind"/>
    <property type="match status" value="1"/>
</dbReference>
<feature type="binding site" evidence="12">
    <location>
        <position position="118"/>
    </location>
    <ligand>
        <name>5-methyltetrahydropteroyltri-L-glutamate</name>
        <dbReference type="ChEBI" id="CHEBI:58207"/>
    </ligand>
</feature>
<comment type="cofactor">
    <cofactor evidence="13">
        <name>Zn(2+)</name>
        <dbReference type="ChEBI" id="CHEBI:29105"/>
    </cofactor>
    <text evidence="13">Binds 2 Zn(2+) ions per subunit.</text>
</comment>
<dbReference type="Proteomes" id="UP001431131">
    <property type="component" value="Unassembled WGS sequence"/>
</dbReference>
<dbReference type="Pfam" id="PF08267">
    <property type="entry name" value="Meth_synt_1"/>
    <property type="match status" value="1"/>
</dbReference>
<gene>
    <name evidence="11 17" type="primary">metE</name>
    <name evidence="17" type="ORF">MJG50_02505</name>
</gene>
<keyword evidence="8 11" id="KW-0677">Repeat</keyword>
<keyword evidence="18" id="KW-1185">Reference proteome</keyword>
<evidence type="ECO:0000256" key="7">
    <source>
        <dbReference type="ARBA" id="ARBA00022723"/>
    </source>
</evidence>
<dbReference type="HAMAP" id="MF_00172">
    <property type="entry name" value="Meth_synth"/>
    <property type="match status" value="1"/>
</dbReference>
<dbReference type="Gene3D" id="3.20.20.210">
    <property type="match status" value="2"/>
</dbReference>
<protein>
    <recommendedName>
        <fullName evidence="11">5-methyltetrahydropteroyltriglutamate--homocysteine methyltransferase</fullName>
        <ecNumber evidence="11">2.1.1.14</ecNumber>
    </recommendedName>
    <alternativeName>
        <fullName evidence="11">Cobalamin-independent methionine synthase</fullName>
    </alternativeName>
    <alternativeName>
        <fullName evidence="11">Methionine synthase, vitamin-B12 independent isozyme</fullName>
    </alternativeName>
</protein>
<feature type="binding site" evidence="12">
    <location>
        <position position="20"/>
    </location>
    <ligand>
        <name>5-methyltetrahydropteroyltri-L-glutamate</name>
        <dbReference type="ChEBI" id="CHEBI:58207"/>
    </ligand>
</feature>
<sequence>MKLINTAIGYPYIGENREWKRTVESFWKGAISEEEFNLEMKAIRLDLLKRQESLGLQLLTVGDFSFYDRMLDHATMFGMVPARYNWSGNVVELTTYYAMARGNDHAVACEMTKWFNTNYHYIVPEYEGNTLQLTNNYLLDYFLEAKEELGQITKPTIIGPFTFLQLSKGYDRISKASFILQLIPLYLQVIEQLVEAGAEWIQMEEPALVLSLKADDIKLVQEIYKQLAEKVPTAQIMLQTYFEGLSAFEELSQLPVAGIGLDFVHGMKENMSSLRNYGFPANKVMGIGILNGRDIWRSNLAEKVTSTEAILSLSDVKEAWIQPSCSLQHVPVTKKSEAALDETLLNALSFADEKITELVHITSYVLDKSWTGKGNISQSMLAIESLAQHEDRKNARVKDLMSHVIPEHLRRPLSFTERQQLQKDALQLPDYPTTTIGSFPQSDEVKRTRTAWRKKKITDIEYAEFVKSETARWIQIQEEIGLDVFVHGEFERTDMVEYFGEKLKGFAFTKNAWVVSYGSRCVKPPIIYGDVEWTAPMTVKEIVDAQQLTTKYVKGMLTGPVTILNWSFVRDDIPREQVANQIAIALREEIRELEAAGIRIIQVDEPALREGLPLRKEKWNDYLSWGVNAFKLATASVKNETQIHTHMCYCEFNDFIEPIRALDADVISIETSRSHGELIQSLKQNRYELGIGLGVYDIHSPRVPKVEEIHKILTESLEIVTKEQFWINPDCGLKTRHEEETISSLKNMVAATRKLRQQEQLIES</sequence>
<organism evidence="17 18">
    <name type="scientific">Fredinandcohnia quinoae</name>
    <dbReference type="NCBI Taxonomy" id="2918902"/>
    <lineage>
        <taxon>Bacteria</taxon>
        <taxon>Bacillati</taxon>
        <taxon>Bacillota</taxon>
        <taxon>Bacilli</taxon>
        <taxon>Bacillales</taxon>
        <taxon>Bacillaceae</taxon>
        <taxon>Fredinandcohnia</taxon>
    </lineage>
</organism>
<feature type="binding site" evidence="11 12">
    <location>
        <begin position="436"/>
        <end position="438"/>
    </location>
    <ligand>
        <name>L-homocysteine</name>
        <dbReference type="ChEBI" id="CHEBI:58199"/>
    </ligand>
</feature>
<dbReference type="InterPro" id="IPR002629">
    <property type="entry name" value="Met_Synth_C/arc"/>
</dbReference>
<feature type="binding site" evidence="13">
    <location>
        <position position="648"/>
    </location>
    <ligand>
        <name>Zn(2+)</name>
        <dbReference type="ChEBI" id="CHEBI:29105"/>
        <label>1</label>
        <note>catalytic</note>
    </ligand>
</feature>
<dbReference type="EMBL" id="JAKTTI010000002">
    <property type="protein sequence ID" value="MCH1624186.1"/>
    <property type="molecule type" value="Genomic_DNA"/>
</dbReference>
<keyword evidence="10 11" id="KW-0486">Methionine biosynthesis</keyword>
<evidence type="ECO:0000256" key="5">
    <source>
        <dbReference type="ARBA" id="ARBA00022605"/>
    </source>
</evidence>
<feature type="binding site" evidence="11 12">
    <location>
        <position position="604"/>
    </location>
    <ligand>
        <name>L-methionine</name>
        <dbReference type="ChEBI" id="CHEBI:57844"/>
    </ligand>
</feature>
<dbReference type="SUPFAM" id="SSF51726">
    <property type="entry name" value="UROD/MetE-like"/>
    <property type="match status" value="2"/>
</dbReference>
<comment type="function">
    <text evidence="1 11">Catalyzes the transfer of a methyl group from 5-methyltetrahydrofolate to homocysteine resulting in methionine formation.</text>
</comment>
<dbReference type="RefSeq" id="WP_240252435.1">
    <property type="nucleotide sequence ID" value="NZ_JAKTTI010000002.1"/>
</dbReference>
<feature type="binding site" evidence="13">
    <location>
        <position position="731"/>
    </location>
    <ligand>
        <name>Zn(2+)</name>
        <dbReference type="ChEBI" id="CHEBI:29105"/>
        <label>1</label>
        <note>catalytic</note>
    </ligand>
</feature>
<dbReference type="NCBIfam" id="TIGR01371">
    <property type="entry name" value="met_syn_B12ind"/>
    <property type="match status" value="1"/>
</dbReference>
<evidence type="ECO:0000256" key="4">
    <source>
        <dbReference type="ARBA" id="ARBA00022603"/>
    </source>
</evidence>
<feature type="binding site" evidence="11">
    <location>
        <begin position="17"/>
        <end position="20"/>
    </location>
    <ligand>
        <name>5-methyltetrahydropteroyltri-L-glutamate</name>
        <dbReference type="ChEBI" id="CHEBI:58207"/>
    </ligand>
</feature>
<feature type="binding site" evidence="11 12">
    <location>
        <begin position="436"/>
        <end position="438"/>
    </location>
    <ligand>
        <name>L-methionine</name>
        <dbReference type="ChEBI" id="CHEBI:57844"/>
    </ligand>
</feature>
<dbReference type="InterPro" id="IPR013215">
    <property type="entry name" value="Cbl-indep_Met_Synth_N"/>
</dbReference>
<comment type="pathway">
    <text evidence="2 11">Amino-acid biosynthesis; L-methionine biosynthesis via de novo pathway; L-methionine from L-homocysteine (MetE route): step 1/1.</text>
</comment>
<dbReference type="InterPro" id="IPR006276">
    <property type="entry name" value="Cobalamin-indep_Met_synthase"/>
</dbReference>
<keyword evidence="9 11" id="KW-0862">Zinc</keyword>
<evidence type="ECO:0000256" key="3">
    <source>
        <dbReference type="ARBA" id="ARBA00009553"/>
    </source>
</evidence>
<evidence type="ECO:0000313" key="18">
    <source>
        <dbReference type="Proteomes" id="UP001431131"/>
    </source>
</evidence>
<dbReference type="CDD" id="cd03311">
    <property type="entry name" value="CIMS_C_terminal_like"/>
    <property type="match status" value="1"/>
</dbReference>
<evidence type="ECO:0000256" key="12">
    <source>
        <dbReference type="PIRSR" id="PIRSR000382-1"/>
    </source>
</evidence>
<feature type="binding site" evidence="11 12">
    <location>
        <begin position="520"/>
        <end position="521"/>
    </location>
    <ligand>
        <name>5-methyltetrahydropteroyltri-L-glutamate</name>
        <dbReference type="ChEBI" id="CHEBI:58207"/>
    </ligand>
</feature>